<protein>
    <submittedName>
        <fullName evidence="2">Thioesterase family protein</fullName>
    </submittedName>
</protein>
<dbReference type="EMBL" id="CP114052">
    <property type="protein sequence ID" value="WAW15146.1"/>
    <property type="molecule type" value="Genomic_DNA"/>
</dbReference>
<evidence type="ECO:0000313" key="3">
    <source>
        <dbReference type="Proteomes" id="UP001164187"/>
    </source>
</evidence>
<dbReference type="PANTHER" id="PTHR36934">
    <property type="entry name" value="BLR0278 PROTEIN"/>
    <property type="match status" value="1"/>
</dbReference>
<dbReference type="PANTHER" id="PTHR36934:SF1">
    <property type="entry name" value="THIOESTERASE DOMAIN-CONTAINING PROTEIN"/>
    <property type="match status" value="1"/>
</dbReference>
<dbReference type="PIRSF" id="PIRSF014972">
    <property type="entry name" value="FlK"/>
    <property type="match status" value="1"/>
</dbReference>
<keyword evidence="3" id="KW-1185">Reference proteome</keyword>
<dbReference type="RefSeq" id="WP_269311839.1">
    <property type="nucleotide sequence ID" value="NZ_CP114052.1"/>
</dbReference>
<dbReference type="Pfam" id="PF22636">
    <property type="entry name" value="FlK"/>
    <property type="match status" value="1"/>
</dbReference>
<dbReference type="Gene3D" id="3.10.129.10">
    <property type="entry name" value="Hotdog Thioesterase"/>
    <property type="match status" value="1"/>
</dbReference>
<evidence type="ECO:0000259" key="1">
    <source>
        <dbReference type="Pfam" id="PF22636"/>
    </source>
</evidence>
<proteinExistence type="predicted"/>
<gene>
    <name evidence="2" type="ORF">O0R46_01480</name>
</gene>
<dbReference type="InterPro" id="IPR025540">
    <property type="entry name" value="FlK"/>
</dbReference>
<evidence type="ECO:0000313" key="2">
    <source>
        <dbReference type="EMBL" id="WAW15146.1"/>
    </source>
</evidence>
<reference evidence="2" key="1">
    <citation type="submission" date="2022-12" db="EMBL/GenBank/DDBJ databases">
        <title>Peptostreptococcus.</title>
        <authorList>
            <person name="Lee S.H."/>
        </authorList>
    </citation>
    <scope>NUCLEOTIDE SEQUENCE</scope>
    <source>
        <strain evidence="2">CBA3647</strain>
    </source>
</reference>
<organism evidence="2 3">
    <name type="scientific">Peptostreptococcus equinus</name>
    <dbReference type="NCBI Taxonomy" id="3003601"/>
    <lineage>
        <taxon>Bacteria</taxon>
        <taxon>Bacillati</taxon>
        <taxon>Bacillota</taxon>
        <taxon>Clostridia</taxon>
        <taxon>Peptostreptococcales</taxon>
        <taxon>Peptostreptococcaceae</taxon>
        <taxon>Peptostreptococcus</taxon>
    </lineage>
</organism>
<dbReference type="InterPro" id="IPR054485">
    <property type="entry name" value="FlK-like_dom"/>
</dbReference>
<dbReference type="InterPro" id="IPR029069">
    <property type="entry name" value="HotDog_dom_sf"/>
</dbReference>
<feature type="domain" description="Fluoroacetyl-CoA-specific thioesterase-like" evidence="1">
    <location>
        <begin position="14"/>
        <end position="116"/>
    </location>
</feature>
<accession>A0ABY7JP50</accession>
<name>A0ABY7JP50_9FIRM</name>
<sequence length="133" mass="14616">MLEVGIKHEEKSKVDNTNTAAAVGSGGLDVYSTPSMIGLMEMTCKFCAQKHLEDGLGTVGISVNIKHKAATPIGMNVRCECELVEIDRSRLVFKVTCYDELDLIGEGTHERFIIENDKFLANVNAKIEKAKNK</sequence>
<dbReference type="Proteomes" id="UP001164187">
    <property type="component" value="Chromosome"/>
</dbReference>
<dbReference type="SUPFAM" id="SSF54637">
    <property type="entry name" value="Thioesterase/thiol ester dehydrase-isomerase"/>
    <property type="match status" value="1"/>
</dbReference>